<dbReference type="Gene3D" id="1.10.10.10">
    <property type="entry name" value="Winged helix-like DNA-binding domain superfamily/Winged helix DNA-binding domain"/>
    <property type="match status" value="1"/>
</dbReference>
<dbReference type="PANTHER" id="PTHR44688:SF16">
    <property type="entry name" value="DNA-BINDING TRANSCRIPTIONAL ACTIVATOR DEVR_DOSR"/>
    <property type="match status" value="1"/>
</dbReference>
<gene>
    <name evidence="9" type="ORF">SAMN03097708_02331</name>
</gene>
<evidence type="ECO:0000256" key="2">
    <source>
        <dbReference type="ARBA" id="ARBA00023012"/>
    </source>
</evidence>
<dbReference type="PROSITE" id="PS50043">
    <property type="entry name" value="HTH_LUXR_2"/>
    <property type="match status" value="1"/>
</dbReference>
<feature type="modified residue" description="4-aspartylphosphate" evidence="6">
    <location>
        <position position="54"/>
    </location>
</feature>
<proteinExistence type="predicted"/>
<keyword evidence="1 6" id="KW-0597">Phosphoprotein</keyword>
<feature type="domain" description="HTH luxR-type" evidence="7">
    <location>
        <begin position="135"/>
        <end position="200"/>
    </location>
</feature>
<keyword evidence="10" id="KW-1185">Reference proteome</keyword>
<dbReference type="SUPFAM" id="SSF52172">
    <property type="entry name" value="CheY-like"/>
    <property type="match status" value="1"/>
</dbReference>
<keyword evidence="4" id="KW-0238">DNA-binding</keyword>
<dbReference type="GO" id="GO:0000160">
    <property type="term" value="P:phosphorelay signal transduction system"/>
    <property type="evidence" value="ECO:0007669"/>
    <property type="project" value="UniProtKB-KW"/>
</dbReference>
<protein>
    <submittedName>
        <fullName evidence="9">Two-component response regulator, FixJ family, consists of REC and HTH domains</fullName>
    </submittedName>
</protein>
<evidence type="ECO:0000256" key="3">
    <source>
        <dbReference type="ARBA" id="ARBA00023015"/>
    </source>
</evidence>
<accession>A0A1G5QLN3</accession>
<dbReference type="PANTHER" id="PTHR44688">
    <property type="entry name" value="DNA-BINDING TRANSCRIPTIONAL ACTIVATOR DEVR_DOSR"/>
    <property type="match status" value="1"/>
</dbReference>
<organism evidence="9 10">
    <name type="scientific">Thiohalomonas denitrificans</name>
    <dbReference type="NCBI Taxonomy" id="415747"/>
    <lineage>
        <taxon>Bacteria</taxon>
        <taxon>Pseudomonadati</taxon>
        <taxon>Pseudomonadota</taxon>
        <taxon>Gammaproteobacteria</taxon>
        <taxon>Thiohalomonadales</taxon>
        <taxon>Thiohalomonadaceae</taxon>
        <taxon>Thiohalomonas</taxon>
    </lineage>
</organism>
<dbReference type="InterPro" id="IPR001789">
    <property type="entry name" value="Sig_transdc_resp-reg_receiver"/>
</dbReference>
<dbReference type="Gene3D" id="3.40.50.2300">
    <property type="match status" value="1"/>
</dbReference>
<reference evidence="9 10" key="1">
    <citation type="submission" date="2016-10" db="EMBL/GenBank/DDBJ databases">
        <authorList>
            <person name="de Groot N.N."/>
        </authorList>
    </citation>
    <scope>NUCLEOTIDE SEQUENCE [LARGE SCALE GENOMIC DNA]</scope>
    <source>
        <strain evidence="9 10">HLD2</strain>
    </source>
</reference>
<dbReference type="AlphaFoldDB" id="A0A1G5QLN3"/>
<dbReference type="InterPro" id="IPR011006">
    <property type="entry name" value="CheY-like_superfamily"/>
</dbReference>
<dbReference type="SUPFAM" id="SSF46894">
    <property type="entry name" value="C-terminal effector domain of the bipartite response regulators"/>
    <property type="match status" value="1"/>
</dbReference>
<dbReference type="SMART" id="SM00448">
    <property type="entry name" value="REC"/>
    <property type="match status" value="1"/>
</dbReference>
<evidence type="ECO:0000256" key="1">
    <source>
        <dbReference type="ARBA" id="ARBA00022553"/>
    </source>
</evidence>
<dbReference type="CDD" id="cd06170">
    <property type="entry name" value="LuxR_C_like"/>
    <property type="match status" value="1"/>
</dbReference>
<evidence type="ECO:0000256" key="5">
    <source>
        <dbReference type="ARBA" id="ARBA00023163"/>
    </source>
</evidence>
<dbReference type="PRINTS" id="PR00038">
    <property type="entry name" value="HTHLUXR"/>
</dbReference>
<sequence>MNFEPTLFVVDDDEAMRRSLKWLLETLRLPLQTFGSAEAFLEGYRGEPGVLILDVRMPGMSGLELLERLAESHPSLPAILLTAHGDVPMAVRAMRVGAFDFVQKPYNGQALLERVQAATGEARRRHQRQDERDSAAARLESLTPRECEVLELVAAGEPNKRIARELGISLRTVEVHRHNLMEKLDAHSVGDVIRLYLSATNGTP</sequence>
<dbReference type="Pfam" id="PF00196">
    <property type="entry name" value="GerE"/>
    <property type="match status" value="1"/>
</dbReference>
<dbReference type="Proteomes" id="UP000199648">
    <property type="component" value="Unassembled WGS sequence"/>
</dbReference>
<evidence type="ECO:0000259" key="8">
    <source>
        <dbReference type="PROSITE" id="PS50110"/>
    </source>
</evidence>
<dbReference type="Pfam" id="PF00072">
    <property type="entry name" value="Response_reg"/>
    <property type="match status" value="1"/>
</dbReference>
<dbReference type="EMBL" id="FMWD01000007">
    <property type="protein sequence ID" value="SCZ62755.1"/>
    <property type="molecule type" value="Genomic_DNA"/>
</dbReference>
<evidence type="ECO:0000313" key="9">
    <source>
        <dbReference type="EMBL" id="SCZ62755.1"/>
    </source>
</evidence>
<dbReference type="RefSeq" id="WP_092997181.1">
    <property type="nucleotide sequence ID" value="NZ_FMWD01000007.1"/>
</dbReference>
<evidence type="ECO:0000313" key="10">
    <source>
        <dbReference type="Proteomes" id="UP000199648"/>
    </source>
</evidence>
<dbReference type="GO" id="GO:0006355">
    <property type="term" value="P:regulation of DNA-templated transcription"/>
    <property type="evidence" value="ECO:0007669"/>
    <property type="project" value="InterPro"/>
</dbReference>
<dbReference type="PROSITE" id="PS00622">
    <property type="entry name" value="HTH_LUXR_1"/>
    <property type="match status" value="1"/>
</dbReference>
<dbReference type="InterPro" id="IPR036388">
    <property type="entry name" value="WH-like_DNA-bd_sf"/>
</dbReference>
<dbReference type="PROSITE" id="PS50110">
    <property type="entry name" value="RESPONSE_REGULATORY"/>
    <property type="match status" value="1"/>
</dbReference>
<keyword evidence="3" id="KW-0805">Transcription regulation</keyword>
<keyword evidence="2" id="KW-0902">Two-component regulatory system</keyword>
<dbReference type="CDD" id="cd17537">
    <property type="entry name" value="REC_FixJ"/>
    <property type="match status" value="1"/>
</dbReference>
<dbReference type="GO" id="GO:0003677">
    <property type="term" value="F:DNA binding"/>
    <property type="evidence" value="ECO:0007669"/>
    <property type="project" value="UniProtKB-KW"/>
</dbReference>
<keyword evidence="5" id="KW-0804">Transcription</keyword>
<evidence type="ECO:0000256" key="4">
    <source>
        <dbReference type="ARBA" id="ARBA00023125"/>
    </source>
</evidence>
<evidence type="ECO:0000259" key="7">
    <source>
        <dbReference type="PROSITE" id="PS50043"/>
    </source>
</evidence>
<feature type="domain" description="Response regulatory" evidence="8">
    <location>
        <begin position="6"/>
        <end position="119"/>
    </location>
</feature>
<dbReference type="InterPro" id="IPR016032">
    <property type="entry name" value="Sig_transdc_resp-reg_C-effctor"/>
</dbReference>
<dbReference type="STRING" id="415747.SAMN03097708_02331"/>
<evidence type="ECO:0000256" key="6">
    <source>
        <dbReference type="PROSITE-ProRule" id="PRU00169"/>
    </source>
</evidence>
<dbReference type="OrthoDB" id="9802186at2"/>
<dbReference type="InterPro" id="IPR000792">
    <property type="entry name" value="Tscrpt_reg_LuxR_C"/>
</dbReference>
<name>A0A1G5QLN3_9GAMM</name>
<dbReference type="FunFam" id="3.40.50.2300:FF:000018">
    <property type="entry name" value="DNA-binding transcriptional regulator NtrC"/>
    <property type="match status" value="1"/>
</dbReference>
<dbReference type="SMART" id="SM00421">
    <property type="entry name" value="HTH_LUXR"/>
    <property type="match status" value="1"/>
</dbReference>